<dbReference type="InterPro" id="IPR028994">
    <property type="entry name" value="Integrin_alpha_N"/>
</dbReference>
<comment type="subcellular location">
    <subcellularLocation>
        <location evidence="1">Membrane</location>
        <topology evidence="1">Single-pass membrane protein</topology>
    </subcellularLocation>
</comment>
<proteinExistence type="predicted"/>
<feature type="compositionally biased region" description="Gly residues" evidence="5">
    <location>
        <begin position="284"/>
        <end position="296"/>
    </location>
</feature>
<protein>
    <recommendedName>
        <fullName evidence="7">FAM234A/B beta-propeller domain-containing protein</fullName>
    </recommendedName>
</protein>
<accession>A0ABV0Z7Y2</accession>
<dbReference type="Pfam" id="PF23727">
    <property type="entry name" value="Beta-prop_FAM234A_B"/>
    <property type="match status" value="1"/>
</dbReference>
<keyword evidence="3 6" id="KW-1133">Transmembrane helix</keyword>
<keyword evidence="9" id="KW-1185">Reference proteome</keyword>
<organism evidence="8 9">
    <name type="scientific">Ameca splendens</name>
    <dbReference type="NCBI Taxonomy" id="208324"/>
    <lineage>
        <taxon>Eukaryota</taxon>
        <taxon>Metazoa</taxon>
        <taxon>Chordata</taxon>
        <taxon>Craniata</taxon>
        <taxon>Vertebrata</taxon>
        <taxon>Euteleostomi</taxon>
        <taxon>Actinopterygii</taxon>
        <taxon>Neopterygii</taxon>
        <taxon>Teleostei</taxon>
        <taxon>Neoteleostei</taxon>
        <taxon>Acanthomorphata</taxon>
        <taxon>Ovalentaria</taxon>
        <taxon>Atherinomorphae</taxon>
        <taxon>Cyprinodontiformes</taxon>
        <taxon>Goodeidae</taxon>
        <taxon>Ameca</taxon>
    </lineage>
</organism>
<name>A0ABV0Z7Y2_9TELE</name>
<dbReference type="SUPFAM" id="SSF69318">
    <property type="entry name" value="Integrin alpha N-terminal domain"/>
    <property type="match status" value="1"/>
</dbReference>
<keyword evidence="2 6" id="KW-0812">Transmembrane</keyword>
<evidence type="ECO:0000256" key="6">
    <source>
        <dbReference type="SAM" id="Phobius"/>
    </source>
</evidence>
<feature type="region of interest" description="Disordered" evidence="5">
    <location>
        <begin position="178"/>
        <end position="304"/>
    </location>
</feature>
<gene>
    <name evidence="8" type="ORF">AMECASPLE_002063</name>
</gene>
<evidence type="ECO:0000259" key="7">
    <source>
        <dbReference type="Pfam" id="PF23727"/>
    </source>
</evidence>
<dbReference type="Proteomes" id="UP001469553">
    <property type="component" value="Unassembled WGS sequence"/>
</dbReference>
<feature type="domain" description="FAM234A/B beta-propeller" evidence="7">
    <location>
        <begin position="364"/>
        <end position="830"/>
    </location>
</feature>
<evidence type="ECO:0000256" key="2">
    <source>
        <dbReference type="ARBA" id="ARBA00022692"/>
    </source>
</evidence>
<feature type="compositionally biased region" description="Low complexity" evidence="5">
    <location>
        <begin position="218"/>
        <end position="227"/>
    </location>
</feature>
<evidence type="ECO:0000256" key="3">
    <source>
        <dbReference type="ARBA" id="ARBA00022989"/>
    </source>
</evidence>
<feature type="compositionally biased region" description="Pro residues" evidence="5">
    <location>
        <begin position="36"/>
        <end position="46"/>
    </location>
</feature>
<feature type="region of interest" description="Disordered" evidence="5">
    <location>
        <begin position="30"/>
        <end position="59"/>
    </location>
</feature>
<evidence type="ECO:0000256" key="5">
    <source>
        <dbReference type="SAM" id="MobiDB-lite"/>
    </source>
</evidence>
<reference evidence="8 9" key="1">
    <citation type="submission" date="2021-06" db="EMBL/GenBank/DDBJ databases">
        <authorList>
            <person name="Palmer J.M."/>
        </authorList>
    </citation>
    <scope>NUCLEOTIDE SEQUENCE [LARGE SCALE GENOMIC DNA]</scope>
    <source>
        <strain evidence="8 9">AS_MEX2019</strain>
        <tissue evidence="8">Muscle</tissue>
    </source>
</reference>
<keyword evidence="4 6" id="KW-0472">Membrane</keyword>
<dbReference type="InterPro" id="IPR045232">
    <property type="entry name" value="FAM234"/>
</dbReference>
<sequence length="852" mass="92836">MLPHQTIRKRNLVFVVSRFIQNRVVGAADRVETPRPSSPQTPPPALPGAAQGVPRPARDIVPPAGPGLFAGPPPKGTCLKHLPREASRRHLIQMSKPPQLTLLDMEEQQLYSKLLPDGRAPHPISKGVPGHTVKEAPFSRFYPGSRSFNLATLTRCIASVSRGGETMAAALSRALKLPGKKGSDLGDYDPLTQADSDDESEEDDLVLNYPRNGLGRDSCLGSGSSKLRGGRSGRHVGATDEVQDEEDEEEEDEWTDQFSSKSRKGRENLKGSQYWSHRDSGIGQDRGGTGSSGSAGLGAHSSEAAEKRKRAKNAIRSAFFLVPLACITLIVLLCAFLVPCQKPELEKKLQWERALGDAAGVSPPALALWDIDGDAVEDVLLGVTEWTNGMHATQRNKIYSVVAVSAVSGRVLWRKVMNESVVCIQCGLQRSTHPSPVCLIIGKSIMMAVNSTTGKKLWLVVLKDIESQAVLLPDIQDDSVPDLLVATLPTDETFDLSLTLISGLTGRTVGHPVSFNLTGQGKLIGPLLHETQLGAYYILFGLGSVQAISLQDIYLQATGKVPKPHSVRRKDMIWENLKKTNSSFIHIYRGSERVEFLTPLVAGFGHNRNSLDSVSNLNSTRSDWVLVYGASTLSVLRQRDLHKEWTFNSAQIHCQPALGHFNNDGVLDLFVQHSANGIMTALIINGANGTLLWKAEFVCPRLLLESSTVLTSTGQSAFLFWASKPIKKHSNVARATMAPGVAAAEPLIRKLFLMHPAYPTVLLQLSSTTDTAVTFAVSYLEHLKDATYITVSSRPTTDSEPSTWIVESTSLKAAIKRGQIVRLGENEKTEAAGKLDALEVTTFFRRLSFKRQ</sequence>
<dbReference type="PANTHER" id="PTHR21419">
    <property type="match status" value="1"/>
</dbReference>
<evidence type="ECO:0000313" key="9">
    <source>
        <dbReference type="Proteomes" id="UP001469553"/>
    </source>
</evidence>
<dbReference type="InterPro" id="IPR055409">
    <property type="entry name" value="Beta-prop_FAM234A_B"/>
</dbReference>
<comment type="caution">
    <text evidence="8">The sequence shown here is derived from an EMBL/GenBank/DDBJ whole genome shotgun (WGS) entry which is preliminary data.</text>
</comment>
<feature type="transmembrane region" description="Helical" evidence="6">
    <location>
        <begin position="318"/>
        <end position="338"/>
    </location>
</feature>
<evidence type="ECO:0000256" key="1">
    <source>
        <dbReference type="ARBA" id="ARBA00004167"/>
    </source>
</evidence>
<evidence type="ECO:0000256" key="4">
    <source>
        <dbReference type="ARBA" id="ARBA00023136"/>
    </source>
</evidence>
<dbReference type="EMBL" id="JAHRIP010056501">
    <property type="protein sequence ID" value="MEQ2302014.1"/>
    <property type="molecule type" value="Genomic_DNA"/>
</dbReference>
<feature type="compositionally biased region" description="Acidic residues" evidence="5">
    <location>
        <begin position="241"/>
        <end position="255"/>
    </location>
</feature>
<feature type="compositionally biased region" description="Acidic residues" evidence="5">
    <location>
        <begin position="195"/>
        <end position="205"/>
    </location>
</feature>
<evidence type="ECO:0000313" key="8">
    <source>
        <dbReference type="EMBL" id="MEQ2302014.1"/>
    </source>
</evidence>
<dbReference type="PANTHER" id="PTHR21419:SF25">
    <property type="entry name" value="PROTEIN FAM234B"/>
    <property type="match status" value="1"/>
</dbReference>